<sequence>MADDELPNFDIISSLGLQAPESEAKNSGKKNEVANNKRRFAQMDEEELNDVVNTSQAKRTKKATQWAVTVFTEWSKQKKIGINLAEMTITELDESLRQFYAEARNKEGENYSRATLLSLRNGVERFLNSPPNNRGISLTKDPQFVLSNQMLDAKIKQLKKEGLQNTSHKPAIELEDLEKLKNSEILSLTQPWSLLRNVWFHISLFWCRRGFEGQRSLKRRSFTFDVDAKGDHFVSMTHDESTKNHPGGVSDVESFEKNARMYKTSSKTDGYTGLEVFLSKLHPECEALFQYPKRNWRQTDKIWYENRPLGVNKLSAMMKEISSAANLSRVYTNHSVRATAITLWANAGLTNREIMAISGHRNESSLQSYHNMPSAHQLRKCSDVLSLALGEDQSKEQTPNQLVVRPPLQQLQVPSINTSISTNQQSTSEFKQLFNLCTIGNVNVYNYKP</sequence>
<name>A0ABN8P2X2_9CNID</name>
<keyword evidence="1" id="KW-0233">DNA recombination</keyword>
<evidence type="ECO:0000259" key="2">
    <source>
        <dbReference type="Pfam" id="PF00589"/>
    </source>
</evidence>
<dbReference type="InterPro" id="IPR011010">
    <property type="entry name" value="DNA_brk_join_enz"/>
</dbReference>
<gene>
    <name evidence="3" type="ORF">PLOB_00035063</name>
</gene>
<dbReference type="SUPFAM" id="SSF56349">
    <property type="entry name" value="DNA breaking-rejoining enzymes"/>
    <property type="match status" value="1"/>
</dbReference>
<reference evidence="3 4" key="1">
    <citation type="submission" date="2022-05" db="EMBL/GenBank/DDBJ databases">
        <authorList>
            <consortium name="Genoscope - CEA"/>
            <person name="William W."/>
        </authorList>
    </citation>
    <scope>NUCLEOTIDE SEQUENCE [LARGE SCALE GENOMIC DNA]</scope>
</reference>
<keyword evidence="4" id="KW-1185">Reference proteome</keyword>
<dbReference type="Gene3D" id="1.10.443.10">
    <property type="entry name" value="Intergrase catalytic core"/>
    <property type="match status" value="1"/>
</dbReference>
<dbReference type="EMBL" id="CALNXK010000049">
    <property type="protein sequence ID" value="CAH3131304.1"/>
    <property type="molecule type" value="Genomic_DNA"/>
</dbReference>
<dbReference type="PANTHER" id="PTHR21446">
    <property type="entry name" value="DUF3504 DOMAIN-CONTAINING PROTEIN"/>
    <property type="match status" value="1"/>
</dbReference>
<evidence type="ECO:0000313" key="4">
    <source>
        <dbReference type="Proteomes" id="UP001159405"/>
    </source>
</evidence>
<dbReference type="Pfam" id="PF00589">
    <property type="entry name" value="Phage_integrase"/>
    <property type="match status" value="1"/>
</dbReference>
<dbReference type="InterPro" id="IPR013762">
    <property type="entry name" value="Integrase-like_cat_sf"/>
</dbReference>
<accession>A0ABN8P2X2</accession>
<comment type="caution">
    <text evidence="3">The sequence shown here is derived from an EMBL/GenBank/DDBJ whole genome shotgun (WGS) entry which is preliminary data.</text>
</comment>
<proteinExistence type="predicted"/>
<dbReference type="InterPro" id="IPR052787">
    <property type="entry name" value="MAVS"/>
</dbReference>
<dbReference type="Proteomes" id="UP001159405">
    <property type="component" value="Unassembled WGS sequence"/>
</dbReference>
<dbReference type="PANTHER" id="PTHR21446:SF12">
    <property type="entry name" value="POTASSIUM CHANNEL TETRAMERIZATION DOMAIN CONTAINING 1"/>
    <property type="match status" value="1"/>
</dbReference>
<evidence type="ECO:0000256" key="1">
    <source>
        <dbReference type="ARBA" id="ARBA00023172"/>
    </source>
</evidence>
<dbReference type="InterPro" id="IPR002104">
    <property type="entry name" value="Integrase_catalytic"/>
</dbReference>
<protein>
    <recommendedName>
        <fullName evidence="2">Tyr recombinase domain-containing protein</fullName>
    </recommendedName>
</protein>
<evidence type="ECO:0000313" key="3">
    <source>
        <dbReference type="EMBL" id="CAH3131304.1"/>
    </source>
</evidence>
<organism evidence="3 4">
    <name type="scientific">Porites lobata</name>
    <dbReference type="NCBI Taxonomy" id="104759"/>
    <lineage>
        <taxon>Eukaryota</taxon>
        <taxon>Metazoa</taxon>
        <taxon>Cnidaria</taxon>
        <taxon>Anthozoa</taxon>
        <taxon>Hexacorallia</taxon>
        <taxon>Scleractinia</taxon>
        <taxon>Fungiina</taxon>
        <taxon>Poritidae</taxon>
        <taxon>Porites</taxon>
    </lineage>
</organism>
<feature type="domain" description="Tyr recombinase" evidence="2">
    <location>
        <begin position="292"/>
        <end position="371"/>
    </location>
</feature>